<keyword evidence="2" id="KW-0288">FMN</keyword>
<dbReference type="KEGG" id="cle:Clole_4101"/>
<dbReference type="eggNOG" id="COG0655">
    <property type="taxonomic scope" value="Bacteria"/>
</dbReference>
<accession>F2JLZ7</accession>
<name>F2JLZ7_CELLD</name>
<evidence type="ECO:0000313" key="3">
    <source>
        <dbReference type="EMBL" id="ADZ85777.1"/>
    </source>
</evidence>
<dbReference type="PANTHER" id="PTHR43278">
    <property type="entry name" value="NAD(P)H-DEPENDENT FMN-CONTAINING OXIDOREDUCTASE YWQN-RELATED"/>
    <property type="match status" value="1"/>
</dbReference>
<organism evidence="3 4">
    <name type="scientific">Cellulosilyticum lentocellum (strain ATCC 49066 / DSM 5427 / NCIMB 11756 / RHM5)</name>
    <name type="common">Clostridium lentocellum</name>
    <dbReference type="NCBI Taxonomy" id="642492"/>
    <lineage>
        <taxon>Bacteria</taxon>
        <taxon>Bacillati</taxon>
        <taxon>Bacillota</taxon>
        <taxon>Clostridia</taxon>
        <taxon>Lachnospirales</taxon>
        <taxon>Cellulosilyticaceae</taxon>
        <taxon>Cellulosilyticum</taxon>
    </lineage>
</organism>
<dbReference type="PANTHER" id="PTHR43278:SF2">
    <property type="entry name" value="IRON-SULFUR FLAVOPROTEIN"/>
    <property type="match status" value="1"/>
</dbReference>
<proteinExistence type="predicted"/>
<evidence type="ECO:0000313" key="4">
    <source>
        <dbReference type="Proteomes" id="UP000008467"/>
    </source>
</evidence>
<gene>
    <name evidence="3" type="ordered locus">Clole_4101</name>
</gene>
<dbReference type="InterPro" id="IPR029039">
    <property type="entry name" value="Flavoprotein-like_sf"/>
</dbReference>
<dbReference type="STRING" id="642492.Clole_4101"/>
<keyword evidence="4" id="KW-1185">Reference proteome</keyword>
<dbReference type="InterPro" id="IPR051796">
    <property type="entry name" value="ISF_SsuE-like"/>
</dbReference>
<dbReference type="RefSeq" id="WP_013659048.1">
    <property type="nucleotide sequence ID" value="NC_015275.1"/>
</dbReference>
<evidence type="ECO:0008006" key="5">
    <source>
        <dbReference type="Google" id="ProtNLM"/>
    </source>
</evidence>
<protein>
    <recommendedName>
        <fullName evidence="5">NADPH-dependent FMN reductase</fullName>
    </recommendedName>
</protein>
<evidence type="ECO:0000256" key="2">
    <source>
        <dbReference type="ARBA" id="ARBA00022643"/>
    </source>
</evidence>
<dbReference type="Proteomes" id="UP000008467">
    <property type="component" value="Chromosome"/>
</dbReference>
<dbReference type="AlphaFoldDB" id="F2JLZ7"/>
<dbReference type="HOGENOM" id="CLU_121336_1_0_9"/>
<keyword evidence="1" id="KW-0285">Flavoprotein</keyword>
<reference evidence="3 4" key="1">
    <citation type="journal article" date="2011" name="J. Bacteriol.">
        <title>Complete genome sequence of the cellulose-degrading bacterium Cellulosilyticum lentocellum.</title>
        <authorList>
            <consortium name="US DOE Joint Genome Institute"/>
            <person name="Miller D.A."/>
            <person name="Suen G."/>
            <person name="Bruce D."/>
            <person name="Copeland A."/>
            <person name="Cheng J.F."/>
            <person name="Detter C."/>
            <person name="Goodwin L.A."/>
            <person name="Han C.S."/>
            <person name="Hauser L.J."/>
            <person name="Land M.L."/>
            <person name="Lapidus A."/>
            <person name="Lucas S."/>
            <person name="Meincke L."/>
            <person name="Pitluck S."/>
            <person name="Tapia R."/>
            <person name="Teshima H."/>
            <person name="Woyke T."/>
            <person name="Fox B.G."/>
            <person name="Angert E.R."/>
            <person name="Currie C.R."/>
        </authorList>
    </citation>
    <scope>NUCLEOTIDE SEQUENCE [LARGE SCALE GENOMIC DNA]</scope>
    <source>
        <strain evidence="4">ATCC 49066 / DSM 5427 / NCIMB 11756 / RHM5</strain>
    </source>
</reference>
<dbReference type="SUPFAM" id="SSF52218">
    <property type="entry name" value="Flavoproteins"/>
    <property type="match status" value="1"/>
</dbReference>
<evidence type="ECO:0000256" key="1">
    <source>
        <dbReference type="ARBA" id="ARBA00022630"/>
    </source>
</evidence>
<dbReference type="Gene3D" id="3.40.50.360">
    <property type="match status" value="1"/>
</dbReference>
<sequence>MRFSIISEYDPTCMLTQSANQSITTLFATTPPLKHFQVAFDTLKPCIGCFSCWLKTPGRCCFKDLSEEISAHMVQDDMMIFVTSIQYGCYSPAIKKVLDRSIPNVLPFFTKIKRKGHPIEIHHAKRYKKTASFIMIAYSESITPEEEATFRALTKANGVNFHLPSPRVYICRTREEIEDALLEVKNKLSKEEQYND</sequence>
<dbReference type="EMBL" id="CP002582">
    <property type="protein sequence ID" value="ADZ85777.1"/>
    <property type="molecule type" value="Genomic_DNA"/>
</dbReference>